<evidence type="ECO:0000313" key="1">
    <source>
        <dbReference type="EMBL" id="AKF06880.1"/>
    </source>
</evidence>
<evidence type="ECO:0000313" key="2">
    <source>
        <dbReference type="Proteomes" id="UP000034883"/>
    </source>
</evidence>
<organism evidence="1 2">
    <name type="scientific">Sandaracinus amylolyticus</name>
    <dbReference type="NCBI Taxonomy" id="927083"/>
    <lineage>
        <taxon>Bacteria</taxon>
        <taxon>Pseudomonadati</taxon>
        <taxon>Myxococcota</taxon>
        <taxon>Polyangia</taxon>
        <taxon>Polyangiales</taxon>
        <taxon>Sandaracinaceae</taxon>
        <taxon>Sandaracinus</taxon>
    </lineage>
</organism>
<keyword evidence="2" id="KW-1185">Reference proteome</keyword>
<accession>A0A0F6W424</accession>
<dbReference type="Proteomes" id="UP000034883">
    <property type="component" value="Chromosome"/>
</dbReference>
<proteinExistence type="predicted"/>
<dbReference type="InterPro" id="IPR045584">
    <property type="entry name" value="Pilin-like"/>
</dbReference>
<name>A0A0F6W424_9BACT</name>
<dbReference type="EMBL" id="CP011125">
    <property type="protein sequence ID" value="AKF06880.1"/>
    <property type="molecule type" value="Genomic_DNA"/>
</dbReference>
<protein>
    <submittedName>
        <fullName evidence="1">Uncharacterized protein</fullName>
    </submittedName>
</protein>
<gene>
    <name evidence="1" type="ORF">DB32_004029</name>
</gene>
<dbReference type="Gene3D" id="3.30.700.10">
    <property type="entry name" value="Glycoprotein, Type 4 Pilin"/>
    <property type="match status" value="1"/>
</dbReference>
<dbReference type="SUPFAM" id="SSF54523">
    <property type="entry name" value="Pili subunits"/>
    <property type="match status" value="1"/>
</dbReference>
<dbReference type="STRING" id="927083.DB32_004029"/>
<dbReference type="KEGG" id="samy:DB32_004029"/>
<reference evidence="1 2" key="1">
    <citation type="submission" date="2015-03" db="EMBL/GenBank/DDBJ databases">
        <title>Genome assembly of Sandaracinus amylolyticus DSM 53668.</title>
        <authorList>
            <person name="Sharma G."/>
            <person name="Subramanian S."/>
        </authorList>
    </citation>
    <scope>NUCLEOTIDE SEQUENCE [LARGE SCALE GENOMIC DNA]</scope>
    <source>
        <strain evidence="1 2">DSM 53668</strain>
    </source>
</reference>
<dbReference type="AlphaFoldDB" id="A0A0F6W424"/>
<sequence length="158" mass="17202">MIVVAIIGVLAAVAIPAFSGYLQRARTEEAFRMLGEIRQRQESYRVEFGQYANVPTWNPSDYGSASTLHAWDPTATGWAQLGVSPDGLLRFRYRVRAGTPSQASGVTGVGGNSFWFVAQAEGDLDSDGNLVGFETYNGWNRVYVSAGIDGPYLAQGWE</sequence>